<name>A0A9X4SIJ7_9LACT</name>
<reference evidence="1" key="1">
    <citation type="submission" date="2022-06" db="EMBL/GenBank/DDBJ databases">
        <title>Lactococcus from bovine mastitis in China.</title>
        <authorList>
            <person name="Lin Y."/>
            <person name="Han B."/>
        </authorList>
    </citation>
    <scope>NUCLEOTIDE SEQUENCE</scope>
    <source>
        <strain evidence="1">Ningxia-I-26</strain>
    </source>
</reference>
<dbReference type="RefSeq" id="WP_279360578.1">
    <property type="nucleotide sequence ID" value="NZ_JAMWEF010000002.1"/>
</dbReference>
<dbReference type="InterPro" id="IPR029058">
    <property type="entry name" value="AB_hydrolase_fold"/>
</dbReference>
<sequence length="321" mass="37237">MKVSILNLIDKWEPDWTADKIHVKTFSSSSILEIARRSKEVREKYNEILSHDYILGNHKDGISYFGKREDWKWNRNDILKDHGIFYTLELQDLKFRGLKNPKMVVIFSHFGPDSINAGERTLQKYFSNIRTFIQPNSIILRIMDFNRSHGSFYLNTTNYPNFEERIQKLIATLAQKNKIKSEDIVLLGSSKGGTGALVHGLIGNYKNLSVDPIINDNYFVENKNDWHFMKGARELDFSIKIRECSEKFSRKGQSIIIANSTVSSTFREINRLSNISEIKIYDTKNKLAYENHSLVGPTAKFEMITLLNLLLNQELIKFIES</sequence>
<evidence type="ECO:0000313" key="2">
    <source>
        <dbReference type="Proteomes" id="UP001153199"/>
    </source>
</evidence>
<evidence type="ECO:0000313" key="1">
    <source>
        <dbReference type="EMBL" id="MDG6144640.1"/>
    </source>
</evidence>
<dbReference type="Proteomes" id="UP001153199">
    <property type="component" value="Unassembled WGS sequence"/>
</dbReference>
<protein>
    <submittedName>
        <fullName evidence="1">XcbB/CpsF family capsular polysaccharide biosynthesis protein</fullName>
    </submittedName>
</protein>
<organism evidence="1 2">
    <name type="scientific">Lactococcus formosensis</name>
    <dbReference type="NCBI Taxonomy" id="1281486"/>
    <lineage>
        <taxon>Bacteria</taxon>
        <taxon>Bacillati</taxon>
        <taxon>Bacillota</taxon>
        <taxon>Bacilli</taxon>
        <taxon>Lactobacillales</taxon>
        <taxon>Streptococcaceae</taxon>
        <taxon>Lactococcus</taxon>
    </lineage>
</organism>
<dbReference type="AlphaFoldDB" id="A0A9X4SIJ7"/>
<dbReference type="NCBIfam" id="NF033892">
    <property type="entry name" value="XcbB_CpsF_sero"/>
    <property type="match status" value="1"/>
</dbReference>
<comment type="caution">
    <text evidence="1">The sequence shown here is derived from an EMBL/GenBank/DDBJ whole genome shotgun (WGS) entry which is preliminary data.</text>
</comment>
<dbReference type="SUPFAM" id="SSF53474">
    <property type="entry name" value="alpha/beta-Hydrolases"/>
    <property type="match status" value="1"/>
</dbReference>
<dbReference type="EMBL" id="JAMWFV010000002">
    <property type="protein sequence ID" value="MDG6144640.1"/>
    <property type="molecule type" value="Genomic_DNA"/>
</dbReference>
<accession>A0A9X4SIJ7</accession>
<proteinExistence type="predicted"/>
<keyword evidence="2" id="KW-1185">Reference proteome</keyword>
<dbReference type="Gene3D" id="3.40.50.1820">
    <property type="entry name" value="alpha/beta hydrolase"/>
    <property type="match status" value="1"/>
</dbReference>
<gene>
    <name evidence="1" type="ORF">NF717_03055</name>
</gene>